<dbReference type="Gene3D" id="3.30.450.20">
    <property type="entry name" value="PAS domain"/>
    <property type="match status" value="2"/>
</dbReference>
<dbReference type="InterPro" id="IPR000014">
    <property type="entry name" value="PAS"/>
</dbReference>
<dbReference type="Gene3D" id="4.10.280.10">
    <property type="entry name" value="Helix-loop-helix DNA-binding domain"/>
    <property type="match status" value="1"/>
</dbReference>
<keyword evidence="5" id="KW-0804">Transcription</keyword>
<feature type="compositionally biased region" description="Low complexity" evidence="7">
    <location>
        <begin position="598"/>
        <end position="608"/>
    </location>
</feature>
<dbReference type="InterPro" id="IPR050933">
    <property type="entry name" value="Circadian_TF"/>
</dbReference>
<dbReference type="InterPro" id="IPR013767">
    <property type="entry name" value="PAS_fold"/>
</dbReference>
<reference evidence="11" key="1">
    <citation type="submission" date="2025-08" db="UniProtKB">
        <authorList>
            <consortium name="RefSeq"/>
        </authorList>
    </citation>
    <scope>IDENTIFICATION</scope>
    <source>
        <tissue evidence="11">Whole larvae</tissue>
    </source>
</reference>
<dbReference type="PANTHER" id="PTHR23042">
    <property type="entry name" value="CIRCADIAN PROTEIN CLOCK/ARNT/BMAL/PAS"/>
    <property type="match status" value="1"/>
</dbReference>
<dbReference type="RefSeq" id="XP_026758634.2">
    <property type="nucleotide sequence ID" value="XM_026902833.3"/>
</dbReference>
<dbReference type="InterPro" id="IPR036638">
    <property type="entry name" value="HLH_DNA-bd_sf"/>
</dbReference>
<feature type="domain" description="PAS" evidence="8">
    <location>
        <begin position="124"/>
        <end position="195"/>
    </location>
</feature>
<dbReference type="SMART" id="SM00086">
    <property type="entry name" value="PAC"/>
    <property type="match status" value="1"/>
</dbReference>
<dbReference type="Pfam" id="PF00010">
    <property type="entry name" value="HLH"/>
    <property type="match status" value="1"/>
</dbReference>
<dbReference type="CDD" id="cd00130">
    <property type="entry name" value="PAS"/>
    <property type="match status" value="2"/>
</dbReference>
<dbReference type="SUPFAM" id="SSF47459">
    <property type="entry name" value="HLH, helix-loop-helix DNA-binding domain"/>
    <property type="match status" value="1"/>
</dbReference>
<dbReference type="PRINTS" id="PR00785">
    <property type="entry name" value="NCTRNSLOCATR"/>
</dbReference>
<dbReference type="CDD" id="cd18947">
    <property type="entry name" value="bHLH-PAS_ARNT"/>
    <property type="match status" value="1"/>
</dbReference>
<evidence type="ECO:0000256" key="1">
    <source>
        <dbReference type="ARBA" id="ARBA00004123"/>
    </source>
</evidence>
<evidence type="ECO:0000259" key="9">
    <source>
        <dbReference type="PROSITE" id="PS50888"/>
    </source>
</evidence>
<dbReference type="PROSITE" id="PS50112">
    <property type="entry name" value="PAS"/>
    <property type="match status" value="2"/>
</dbReference>
<dbReference type="GO" id="GO:0045944">
    <property type="term" value="P:positive regulation of transcription by RNA polymerase II"/>
    <property type="evidence" value="ECO:0007669"/>
    <property type="project" value="UniProtKB-ARBA"/>
</dbReference>
<organism evidence="10 11">
    <name type="scientific">Galleria mellonella</name>
    <name type="common">Greater wax moth</name>
    <dbReference type="NCBI Taxonomy" id="7137"/>
    <lineage>
        <taxon>Eukaryota</taxon>
        <taxon>Metazoa</taxon>
        <taxon>Ecdysozoa</taxon>
        <taxon>Arthropoda</taxon>
        <taxon>Hexapoda</taxon>
        <taxon>Insecta</taxon>
        <taxon>Pterygota</taxon>
        <taxon>Neoptera</taxon>
        <taxon>Endopterygota</taxon>
        <taxon>Lepidoptera</taxon>
        <taxon>Glossata</taxon>
        <taxon>Ditrysia</taxon>
        <taxon>Pyraloidea</taxon>
        <taxon>Pyralidae</taxon>
        <taxon>Galleriinae</taxon>
        <taxon>Galleria</taxon>
    </lineage>
</organism>
<dbReference type="GO" id="GO:0003700">
    <property type="term" value="F:DNA-binding transcription factor activity"/>
    <property type="evidence" value="ECO:0007669"/>
    <property type="project" value="InterPro"/>
</dbReference>
<gene>
    <name evidence="11" type="primary">LOC113518073</name>
</gene>
<proteinExistence type="predicted"/>
<evidence type="ECO:0000256" key="3">
    <source>
        <dbReference type="ARBA" id="ARBA00023015"/>
    </source>
</evidence>
<keyword evidence="6" id="KW-0539">Nucleus</keyword>
<dbReference type="GeneID" id="113518073"/>
<dbReference type="Proteomes" id="UP001652740">
    <property type="component" value="Unplaced"/>
</dbReference>
<accession>A0A6J1WZG7</accession>
<feature type="region of interest" description="Disordered" evidence="7">
    <location>
        <begin position="1"/>
        <end position="50"/>
    </location>
</feature>
<evidence type="ECO:0000256" key="4">
    <source>
        <dbReference type="ARBA" id="ARBA00023125"/>
    </source>
</evidence>
<dbReference type="InParanoid" id="A0A6J1WZG7"/>
<dbReference type="SMART" id="SM00091">
    <property type="entry name" value="PAS"/>
    <property type="match status" value="2"/>
</dbReference>
<feature type="compositionally biased region" description="Gly residues" evidence="7">
    <location>
        <begin position="540"/>
        <end position="549"/>
    </location>
</feature>
<evidence type="ECO:0000256" key="2">
    <source>
        <dbReference type="ARBA" id="ARBA00022737"/>
    </source>
</evidence>
<dbReference type="GO" id="GO:0005634">
    <property type="term" value="C:nucleus"/>
    <property type="evidence" value="ECO:0007669"/>
    <property type="project" value="UniProtKB-SubCell"/>
</dbReference>
<keyword evidence="2" id="KW-0677">Repeat</keyword>
<sequence length="642" mass="69278">MSAVAPTIPGADPAKDIQKRRAGSVGSDEDDASGGKYTRMEEDNIQDKERFASRENHCEIERRRRNKMTAYITELSDMVPTCSALARKPDKLTILRMAVAHMKALRGTGNTSTDGTYKPSFLTDQELKHLILEAADGFLFVVSCDTGRIIYVSDSIAPVLNYSQGEWYSSCLYDQVHPDDVEKVREQLSTQEPQNTGRILDLKTGTVKKEGHQSSMRQVMGSRRGFICRMRVGGTGEGAQLGRLRARNSLGPSHDGHNYAVVHCTGYIKNWPPTGMQMDRPVEDELHASHCCLVAIGRLQVTSTPNASENSLSTGGVEFVSRHSVDGRFTFADQRATQVVGYAPADLLGKLCYEFYHLEDQQHMRDNFDQVLKLKGQIISLMYRFRTKSKEWVWLRTSAFAFLNPYNDDVEYIVCTNTLANRSLGNAGTEPVAEETYDYHLRHRDVYQAPPPALHQQHHAQTAGGVGGGGGGGAAAGGGGVAARSPGEAGLGAAPPYAPHYAPDYSPHRPANTPPHTTWTTLRPSGGGTGGETYAYSGEAAGGGGGGSAGAAADGSPARSPPAPAYLPPAAHYHHHNHHPHPHPHGMWSWQGGGAGTAGPAAGAAEGGHAPHELSDMLQILDQSGTATFEDLNINMFNSNFE</sequence>
<evidence type="ECO:0000313" key="11">
    <source>
        <dbReference type="RefSeq" id="XP_026758634.2"/>
    </source>
</evidence>
<feature type="compositionally biased region" description="Basic residues" evidence="7">
    <location>
        <begin position="572"/>
        <end position="584"/>
    </location>
</feature>
<feature type="region of interest" description="Disordered" evidence="7">
    <location>
        <begin position="453"/>
        <end position="610"/>
    </location>
</feature>
<dbReference type="GO" id="GO:0046983">
    <property type="term" value="F:protein dimerization activity"/>
    <property type="evidence" value="ECO:0007669"/>
    <property type="project" value="InterPro"/>
</dbReference>
<dbReference type="SUPFAM" id="SSF55785">
    <property type="entry name" value="PYP-like sensor domain (PAS domain)"/>
    <property type="match status" value="2"/>
</dbReference>
<evidence type="ECO:0000259" key="8">
    <source>
        <dbReference type="PROSITE" id="PS50112"/>
    </source>
</evidence>
<keyword evidence="4" id="KW-0238">DNA-binding</keyword>
<keyword evidence="11" id="KW-0675">Receptor</keyword>
<dbReference type="Pfam" id="PF00989">
    <property type="entry name" value="PAS"/>
    <property type="match status" value="1"/>
</dbReference>
<protein>
    <submittedName>
        <fullName evidence="11">Aryl hydrocarbon receptor nuclear translocator homolog isoform X2</fullName>
    </submittedName>
</protein>
<dbReference type="InterPro" id="IPR011598">
    <property type="entry name" value="bHLH_dom"/>
</dbReference>
<feature type="domain" description="PAS" evidence="8">
    <location>
        <begin position="324"/>
        <end position="375"/>
    </location>
</feature>
<dbReference type="GO" id="GO:0005667">
    <property type="term" value="C:transcription regulator complex"/>
    <property type="evidence" value="ECO:0007669"/>
    <property type="project" value="InterPro"/>
</dbReference>
<dbReference type="InterPro" id="IPR001067">
    <property type="entry name" value="Nuc_translocat"/>
</dbReference>
<evidence type="ECO:0000256" key="7">
    <source>
        <dbReference type="SAM" id="MobiDB-lite"/>
    </source>
</evidence>
<dbReference type="InterPro" id="IPR035965">
    <property type="entry name" value="PAS-like_dom_sf"/>
</dbReference>
<dbReference type="KEGG" id="gmw:113518073"/>
<keyword evidence="10" id="KW-1185">Reference proteome</keyword>
<dbReference type="GO" id="GO:0003677">
    <property type="term" value="F:DNA binding"/>
    <property type="evidence" value="ECO:0007669"/>
    <property type="project" value="UniProtKB-KW"/>
</dbReference>
<feature type="domain" description="BHLH" evidence="9">
    <location>
        <begin position="52"/>
        <end position="105"/>
    </location>
</feature>
<dbReference type="PROSITE" id="PS50888">
    <property type="entry name" value="BHLH"/>
    <property type="match status" value="1"/>
</dbReference>
<evidence type="ECO:0000313" key="10">
    <source>
        <dbReference type="Proteomes" id="UP001652740"/>
    </source>
</evidence>
<name>A0A6J1WZG7_GALME</name>
<dbReference type="InterPro" id="IPR001610">
    <property type="entry name" value="PAC"/>
</dbReference>
<feature type="compositionally biased region" description="Low complexity" evidence="7">
    <location>
        <begin position="482"/>
        <end position="505"/>
    </location>
</feature>
<dbReference type="FunCoup" id="A0A6J1WZG7">
    <property type="interactions" value="992"/>
</dbReference>
<feature type="compositionally biased region" description="Basic and acidic residues" evidence="7">
    <location>
        <begin position="38"/>
        <end position="50"/>
    </location>
</feature>
<feature type="compositionally biased region" description="Polar residues" evidence="7">
    <location>
        <begin position="514"/>
        <end position="523"/>
    </location>
</feature>
<dbReference type="NCBIfam" id="TIGR00229">
    <property type="entry name" value="sensory_box"/>
    <property type="match status" value="1"/>
</dbReference>
<keyword evidence="3" id="KW-0805">Transcription regulation</keyword>
<evidence type="ECO:0000256" key="5">
    <source>
        <dbReference type="ARBA" id="ARBA00023163"/>
    </source>
</evidence>
<evidence type="ECO:0000256" key="6">
    <source>
        <dbReference type="ARBA" id="ARBA00023242"/>
    </source>
</evidence>
<feature type="compositionally biased region" description="Gly residues" evidence="7">
    <location>
        <begin position="464"/>
        <end position="481"/>
    </location>
</feature>
<comment type="subcellular location">
    <subcellularLocation>
        <location evidence="1">Nucleus</location>
    </subcellularLocation>
</comment>
<dbReference type="GO" id="GO:0005737">
    <property type="term" value="C:cytoplasm"/>
    <property type="evidence" value="ECO:0007669"/>
    <property type="project" value="InterPro"/>
</dbReference>
<dbReference type="SMART" id="SM00353">
    <property type="entry name" value="HLH"/>
    <property type="match status" value="1"/>
</dbReference>
<dbReference type="Pfam" id="PF14598">
    <property type="entry name" value="PAS_11"/>
    <property type="match status" value="1"/>
</dbReference>